<dbReference type="EMBL" id="JADKNH010000007">
    <property type="protein sequence ID" value="MBF4693883.1"/>
    <property type="molecule type" value="Genomic_DNA"/>
</dbReference>
<evidence type="ECO:0000256" key="1">
    <source>
        <dbReference type="PROSITE-ProRule" id="PRU01076"/>
    </source>
</evidence>
<dbReference type="Pfam" id="PF04014">
    <property type="entry name" value="MazE_antitoxin"/>
    <property type="match status" value="1"/>
</dbReference>
<evidence type="ECO:0000259" key="2">
    <source>
        <dbReference type="PROSITE" id="PS51740"/>
    </source>
</evidence>
<dbReference type="PROSITE" id="PS51740">
    <property type="entry name" value="SPOVT_ABRB"/>
    <property type="match status" value="1"/>
</dbReference>
<dbReference type="Gene3D" id="2.10.260.10">
    <property type="match status" value="1"/>
</dbReference>
<dbReference type="InterPro" id="IPR052975">
    <property type="entry name" value="Repressor-like_regulatory"/>
</dbReference>
<dbReference type="SMART" id="SM00966">
    <property type="entry name" value="SpoVT_AbrB"/>
    <property type="match status" value="1"/>
</dbReference>
<dbReference type="Proteomes" id="UP000614200">
    <property type="component" value="Unassembled WGS sequence"/>
</dbReference>
<protein>
    <submittedName>
        <fullName evidence="3">AbrB/MazE/SpoVT family DNA-binding domain-containing protein</fullName>
    </submittedName>
</protein>
<keyword evidence="4" id="KW-1185">Reference proteome</keyword>
<sequence length="84" mass="9211">MSKIGNLRKVDELGRIVIPAGLRKHAGIDIGETLEVAAKGDMILLKRYSEAFCVFCGSQSNLEAHLGKNICLDCIAKVQQLNRK</sequence>
<dbReference type="PANTHER" id="PTHR34860">
    <property type="entry name" value="REPRESSOR-LIKE PROTEIN SSO7C3"/>
    <property type="match status" value="1"/>
</dbReference>
<dbReference type="RefSeq" id="WP_194702124.1">
    <property type="nucleotide sequence ID" value="NZ_JADKNH010000007.1"/>
</dbReference>
<dbReference type="InterPro" id="IPR037914">
    <property type="entry name" value="SpoVT-AbrB_sf"/>
</dbReference>
<dbReference type="PANTHER" id="PTHR34860:SF6">
    <property type="entry name" value="REPRESSOR-LIKE PROTEIN SSO7C3"/>
    <property type="match status" value="1"/>
</dbReference>
<organism evidence="3 4">
    <name type="scientific">Fusibacter ferrireducens</name>
    <dbReference type="NCBI Taxonomy" id="2785058"/>
    <lineage>
        <taxon>Bacteria</taxon>
        <taxon>Bacillati</taxon>
        <taxon>Bacillota</taxon>
        <taxon>Clostridia</taxon>
        <taxon>Eubacteriales</taxon>
        <taxon>Eubacteriales Family XII. Incertae Sedis</taxon>
        <taxon>Fusibacter</taxon>
    </lineage>
</organism>
<gene>
    <name evidence="3" type="ORF">ISU02_12250</name>
</gene>
<dbReference type="NCBIfam" id="TIGR01439">
    <property type="entry name" value="lp_hng_hel_AbrB"/>
    <property type="match status" value="1"/>
</dbReference>
<keyword evidence="1 3" id="KW-0238">DNA-binding</keyword>
<evidence type="ECO:0000313" key="3">
    <source>
        <dbReference type="EMBL" id="MBF4693883.1"/>
    </source>
</evidence>
<dbReference type="SUPFAM" id="SSF89447">
    <property type="entry name" value="AbrB/MazE/MraZ-like"/>
    <property type="match status" value="1"/>
</dbReference>
<accession>A0ABR9ZTU3</accession>
<comment type="caution">
    <text evidence="3">The sequence shown here is derived from an EMBL/GenBank/DDBJ whole genome shotgun (WGS) entry which is preliminary data.</text>
</comment>
<dbReference type="GO" id="GO:0003677">
    <property type="term" value="F:DNA binding"/>
    <property type="evidence" value="ECO:0007669"/>
    <property type="project" value="UniProtKB-KW"/>
</dbReference>
<evidence type="ECO:0000313" key="4">
    <source>
        <dbReference type="Proteomes" id="UP000614200"/>
    </source>
</evidence>
<dbReference type="InterPro" id="IPR007159">
    <property type="entry name" value="SpoVT-AbrB_dom"/>
</dbReference>
<reference evidence="3 4" key="1">
    <citation type="submission" date="2020-11" db="EMBL/GenBank/DDBJ databases">
        <title>Fusibacter basophilias sp. nov.</title>
        <authorList>
            <person name="Qiu D."/>
        </authorList>
    </citation>
    <scope>NUCLEOTIDE SEQUENCE [LARGE SCALE GENOMIC DNA]</scope>
    <source>
        <strain evidence="3 4">Q10-2</strain>
    </source>
</reference>
<proteinExistence type="predicted"/>
<feature type="domain" description="SpoVT-AbrB" evidence="2">
    <location>
        <begin position="5"/>
        <end position="50"/>
    </location>
</feature>
<name>A0ABR9ZTU3_9FIRM</name>